<geneLocation type="plasmid" evidence="3">
    <name>unnamed1</name>
</geneLocation>
<accession>A0ABU3V5L6</accession>
<sequence length="164" mass="16927">MGDHSSASPQASALSGPGASATPVEASTPIHAAPSASQTRPGSTAAPGSTPAPTAKPYVIQATRVIRPGQSVPYGRATLAMTPSGDLVVTDERNVTRWSAHTAGSDLQTVFQDDGLLAVYDPHGDVHWSSHTNGHPGAVLVITYDGNVQIRLEDTVLWQTGTGH</sequence>
<feature type="compositionally biased region" description="Low complexity" evidence="1">
    <location>
        <begin position="41"/>
        <end position="55"/>
    </location>
</feature>
<name>A0ABU3V5L6_9ACTN</name>
<feature type="compositionally biased region" description="Polar residues" evidence="1">
    <location>
        <begin position="1"/>
        <end position="13"/>
    </location>
</feature>
<feature type="region of interest" description="Disordered" evidence="1">
    <location>
        <begin position="1"/>
        <end position="56"/>
    </location>
</feature>
<dbReference type="EMBL" id="JARAKF010000003">
    <property type="protein sequence ID" value="MDU9001300.1"/>
    <property type="molecule type" value="Genomic_DNA"/>
</dbReference>
<keyword evidence="3" id="KW-0614">Plasmid</keyword>
<dbReference type="SUPFAM" id="SSF51110">
    <property type="entry name" value="alpha-D-mannose-specific plant lectins"/>
    <property type="match status" value="1"/>
</dbReference>
<dbReference type="RefSeq" id="WP_266944146.1">
    <property type="nucleotide sequence ID" value="NZ_JAPEMK010000002.1"/>
</dbReference>
<dbReference type="Gene3D" id="2.90.10.10">
    <property type="entry name" value="Bulb-type lectin domain"/>
    <property type="match status" value="1"/>
</dbReference>
<organism evidence="3 4">
    <name type="scientific">Streptomyces mirabilis</name>
    <dbReference type="NCBI Taxonomy" id="68239"/>
    <lineage>
        <taxon>Bacteria</taxon>
        <taxon>Bacillati</taxon>
        <taxon>Actinomycetota</taxon>
        <taxon>Actinomycetes</taxon>
        <taxon>Kitasatosporales</taxon>
        <taxon>Streptomycetaceae</taxon>
        <taxon>Streptomyces</taxon>
    </lineage>
</organism>
<comment type="caution">
    <text evidence="3">The sequence shown here is derived from an EMBL/GenBank/DDBJ whole genome shotgun (WGS) entry which is preliminary data.</text>
</comment>
<feature type="domain" description="Bulb-type lectin" evidence="2">
    <location>
        <begin position="57"/>
        <end position="164"/>
    </location>
</feature>
<gene>
    <name evidence="3" type="ORF">PU648_55485</name>
</gene>
<dbReference type="Proteomes" id="UP001257627">
    <property type="component" value="Unassembled WGS sequence"/>
</dbReference>
<reference evidence="3 4" key="1">
    <citation type="submission" date="2023-02" db="EMBL/GenBank/DDBJ databases">
        <authorList>
            <person name="Maleckis M."/>
        </authorList>
    </citation>
    <scope>NUCLEOTIDE SEQUENCE [LARGE SCALE GENOMIC DNA]</scope>
    <source>
        <strain evidence="3 4">P8-A2</strain>
        <plasmid evidence="3">unnamed1</plasmid>
    </source>
</reference>
<dbReference type="InterPro" id="IPR036426">
    <property type="entry name" value="Bulb-type_lectin_dom_sf"/>
</dbReference>
<dbReference type="InterPro" id="IPR001480">
    <property type="entry name" value="Bulb-type_lectin_dom"/>
</dbReference>
<evidence type="ECO:0000256" key="1">
    <source>
        <dbReference type="SAM" id="MobiDB-lite"/>
    </source>
</evidence>
<evidence type="ECO:0000259" key="2">
    <source>
        <dbReference type="SMART" id="SM00108"/>
    </source>
</evidence>
<evidence type="ECO:0000313" key="3">
    <source>
        <dbReference type="EMBL" id="MDU9001300.1"/>
    </source>
</evidence>
<evidence type="ECO:0000313" key="4">
    <source>
        <dbReference type="Proteomes" id="UP001257627"/>
    </source>
</evidence>
<protein>
    <recommendedName>
        <fullName evidence="2">Bulb-type lectin domain-containing protein</fullName>
    </recommendedName>
</protein>
<keyword evidence="4" id="KW-1185">Reference proteome</keyword>
<dbReference type="SMART" id="SM00108">
    <property type="entry name" value="B_lectin"/>
    <property type="match status" value="1"/>
</dbReference>
<proteinExistence type="predicted"/>